<evidence type="ECO:0000256" key="2">
    <source>
        <dbReference type="ARBA" id="ARBA00022723"/>
    </source>
</evidence>
<dbReference type="GO" id="GO:0046872">
    <property type="term" value="F:metal ion binding"/>
    <property type="evidence" value="ECO:0007669"/>
    <property type="project" value="UniProtKB-KW"/>
</dbReference>
<keyword evidence="3" id="KW-0862">Zinc</keyword>
<dbReference type="PANTHER" id="PTHR33337:SF43">
    <property type="entry name" value="CENP-V_GFA DOMAIN-CONTAINING PROTEIN"/>
    <property type="match status" value="1"/>
</dbReference>
<dbReference type="InterPro" id="IPR006913">
    <property type="entry name" value="CENP-V/GFA"/>
</dbReference>
<dbReference type="Proteomes" id="UP000799440">
    <property type="component" value="Unassembled WGS sequence"/>
</dbReference>
<feature type="domain" description="CENP-V/GFA" evidence="5">
    <location>
        <begin position="3"/>
        <end position="89"/>
    </location>
</feature>
<dbReference type="Pfam" id="PF04828">
    <property type="entry name" value="GFA"/>
    <property type="match status" value="1"/>
</dbReference>
<keyword evidence="2" id="KW-0479">Metal-binding</keyword>
<protein>
    <recommendedName>
        <fullName evidence="5">CENP-V/GFA domain-containing protein</fullName>
    </recommendedName>
</protein>
<dbReference type="SUPFAM" id="SSF51316">
    <property type="entry name" value="Mss4-like"/>
    <property type="match status" value="1"/>
</dbReference>
<evidence type="ECO:0000259" key="5">
    <source>
        <dbReference type="PROSITE" id="PS51891"/>
    </source>
</evidence>
<dbReference type="EMBL" id="MU006616">
    <property type="protein sequence ID" value="KAF2742043.1"/>
    <property type="molecule type" value="Genomic_DNA"/>
</dbReference>
<evidence type="ECO:0000313" key="7">
    <source>
        <dbReference type="Proteomes" id="UP000799440"/>
    </source>
</evidence>
<comment type="similarity">
    <text evidence="1">Belongs to the Gfa family.</text>
</comment>
<dbReference type="Gene3D" id="3.90.1590.10">
    <property type="entry name" value="glutathione-dependent formaldehyde- activating enzyme (gfa)"/>
    <property type="match status" value="1"/>
</dbReference>
<dbReference type="GO" id="GO:0016846">
    <property type="term" value="F:carbon-sulfur lyase activity"/>
    <property type="evidence" value="ECO:0007669"/>
    <property type="project" value="InterPro"/>
</dbReference>
<dbReference type="InterPro" id="IPR011057">
    <property type="entry name" value="Mss4-like_sf"/>
</dbReference>
<evidence type="ECO:0000256" key="1">
    <source>
        <dbReference type="ARBA" id="ARBA00005495"/>
    </source>
</evidence>
<evidence type="ECO:0000256" key="3">
    <source>
        <dbReference type="ARBA" id="ARBA00022833"/>
    </source>
</evidence>
<name>A0A6A6UW20_9PLEO</name>
<proteinExistence type="inferred from homology"/>
<reference evidence="6" key="1">
    <citation type="journal article" date="2020" name="Stud. Mycol.">
        <title>101 Dothideomycetes genomes: a test case for predicting lifestyles and emergence of pathogens.</title>
        <authorList>
            <person name="Haridas S."/>
            <person name="Albert R."/>
            <person name="Binder M."/>
            <person name="Bloem J."/>
            <person name="Labutti K."/>
            <person name="Salamov A."/>
            <person name="Andreopoulos B."/>
            <person name="Baker S."/>
            <person name="Barry K."/>
            <person name="Bills G."/>
            <person name="Bluhm B."/>
            <person name="Cannon C."/>
            <person name="Castanera R."/>
            <person name="Culley D."/>
            <person name="Daum C."/>
            <person name="Ezra D."/>
            <person name="Gonzalez J."/>
            <person name="Henrissat B."/>
            <person name="Kuo A."/>
            <person name="Liang C."/>
            <person name="Lipzen A."/>
            <person name="Lutzoni F."/>
            <person name="Magnuson J."/>
            <person name="Mondo S."/>
            <person name="Nolan M."/>
            <person name="Ohm R."/>
            <person name="Pangilinan J."/>
            <person name="Park H.-J."/>
            <person name="Ramirez L."/>
            <person name="Alfaro M."/>
            <person name="Sun H."/>
            <person name="Tritt A."/>
            <person name="Yoshinaga Y."/>
            <person name="Zwiers L.-H."/>
            <person name="Turgeon B."/>
            <person name="Goodwin S."/>
            <person name="Spatafora J."/>
            <person name="Crous P."/>
            <person name="Grigoriev I."/>
        </authorList>
    </citation>
    <scope>NUCLEOTIDE SEQUENCE</scope>
    <source>
        <strain evidence="6">CBS 119925</strain>
    </source>
</reference>
<evidence type="ECO:0000313" key="6">
    <source>
        <dbReference type="EMBL" id="KAF2742043.1"/>
    </source>
</evidence>
<organism evidence="6 7">
    <name type="scientific">Sporormia fimetaria CBS 119925</name>
    <dbReference type="NCBI Taxonomy" id="1340428"/>
    <lineage>
        <taxon>Eukaryota</taxon>
        <taxon>Fungi</taxon>
        <taxon>Dikarya</taxon>
        <taxon>Ascomycota</taxon>
        <taxon>Pezizomycotina</taxon>
        <taxon>Dothideomycetes</taxon>
        <taxon>Pleosporomycetidae</taxon>
        <taxon>Pleosporales</taxon>
        <taxon>Sporormiaceae</taxon>
        <taxon>Sporormia</taxon>
    </lineage>
</organism>
<accession>A0A6A6UW20</accession>
<dbReference type="PROSITE" id="PS51891">
    <property type="entry name" value="CENP_V_GFA"/>
    <property type="match status" value="1"/>
</dbReference>
<sequence length="89" mass="9771">MSITGRCNCSSINVTIPTPEGSVVCYCTNCQRTSAGLCSINYILDTSSAKFDDPKDLLKSYKDSDTKSGNVITRKFCSNCGWYVDSFFP</sequence>
<evidence type="ECO:0000256" key="4">
    <source>
        <dbReference type="ARBA" id="ARBA00023239"/>
    </source>
</evidence>
<keyword evidence="4" id="KW-0456">Lyase</keyword>
<dbReference type="PANTHER" id="PTHR33337">
    <property type="entry name" value="GFA DOMAIN-CONTAINING PROTEIN"/>
    <property type="match status" value="1"/>
</dbReference>
<dbReference type="AlphaFoldDB" id="A0A6A6UW20"/>
<gene>
    <name evidence="6" type="ORF">M011DRAFT_413361</name>
</gene>
<dbReference type="OrthoDB" id="2212170at2759"/>
<keyword evidence="7" id="KW-1185">Reference proteome</keyword>